<keyword evidence="2" id="KW-1185">Reference proteome</keyword>
<gene>
    <name evidence="1" type="ORF">GMARGA_LOCUS31878</name>
</gene>
<sequence length="117" mass="13432">DLQEFVTCLPHDSESLDVLVVRCEKYNPGSPIVKANNIYHRDISINDNVLQPLLENDSIFEQLPWLTENENQDEQNIVINEADNKLNKDEFILQTFVPFLSLGQSKNSAIFNALSWI</sequence>
<dbReference type="Proteomes" id="UP000789901">
    <property type="component" value="Unassembled WGS sequence"/>
</dbReference>
<name>A0ABN7WJS6_GIGMA</name>
<organism evidence="1 2">
    <name type="scientific">Gigaspora margarita</name>
    <dbReference type="NCBI Taxonomy" id="4874"/>
    <lineage>
        <taxon>Eukaryota</taxon>
        <taxon>Fungi</taxon>
        <taxon>Fungi incertae sedis</taxon>
        <taxon>Mucoromycota</taxon>
        <taxon>Glomeromycotina</taxon>
        <taxon>Glomeromycetes</taxon>
        <taxon>Diversisporales</taxon>
        <taxon>Gigasporaceae</taxon>
        <taxon>Gigaspora</taxon>
    </lineage>
</organism>
<accession>A0ABN7WJS6</accession>
<evidence type="ECO:0000313" key="2">
    <source>
        <dbReference type="Proteomes" id="UP000789901"/>
    </source>
</evidence>
<evidence type="ECO:0000313" key="1">
    <source>
        <dbReference type="EMBL" id="CAG8834091.1"/>
    </source>
</evidence>
<dbReference type="EMBL" id="CAJVQB010048644">
    <property type="protein sequence ID" value="CAG8834091.1"/>
    <property type="molecule type" value="Genomic_DNA"/>
</dbReference>
<comment type="caution">
    <text evidence="1">The sequence shown here is derived from an EMBL/GenBank/DDBJ whole genome shotgun (WGS) entry which is preliminary data.</text>
</comment>
<protein>
    <submittedName>
        <fullName evidence="1">1879_t:CDS:1</fullName>
    </submittedName>
</protein>
<feature type="non-terminal residue" evidence="1">
    <location>
        <position position="1"/>
    </location>
</feature>
<proteinExistence type="predicted"/>
<reference evidence="1 2" key="1">
    <citation type="submission" date="2021-06" db="EMBL/GenBank/DDBJ databases">
        <authorList>
            <person name="Kallberg Y."/>
            <person name="Tangrot J."/>
            <person name="Rosling A."/>
        </authorList>
    </citation>
    <scope>NUCLEOTIDE SEQUENCE [LARGE SCALE GENOMIC DNA]</scope>
    <source>
        <strain evidence="1 2">120-4 pot B 10/14</strain>
    </source>
</reference>